<sequence length="439" mass="47216">MTSPLVRVHSLTTRVEAPLEEVFEWHRRPGAIHRLMPPWMPGEVRVEATDLAAGTAVISLGRGVDWVARHDPDAYDPPLLFTDRLASLRPLSWTHRHEFASSGDATLVTDRIETNVLGKMVDRMLGYRHAQLTADLAAHHRTYVAGKSLTIAVTGSHGTVGQALVPFLTTGGHRVIRLVRHTPAGEDERRWDPSAPAADLLDGVDAVVHLAGASIAGRFTEAHKAAIRDSRIEPTRRLAEAAARSGVPTFVSASAIGIYGADRGDEVLTEASARGAGFLADVVAEWEAASRVEGPRVVQVRTGIVQTPAGGALRLQRPLFAAGLGGRLGSGRQWLSWIGIDDLVDIYHRAILDETLEGPVDAVAPEPVTGKVYAQTLAHVLRRPALLPTPALGPQLLLGKEGAEEMALASQRVDPAALGMDHEFRHPTLEAALRHVLGR</sequence>
<dbReference type="CDD" id="cd07820">
    <property type="entry name" value="SRPBCC_3"/>
    <property type="match status" value="1"/>
</dbReference>
<dbReference type="SUPFAM" id="SSF55961">
    <property type="entry name" value="Bet v1-like"/>
    <property type="match status" value="1"/>
</dbReference>
<organism evidence="4 5">
    <name type="scientific">Nocardioides luteus</name>
    <dbReference type="NCBI Taxonomy" id="1844"/>
    <lineage>
        <taxon>Bacteria</taxon>
        <taxon>Bacillati</taxon>
        <taxon>Actinomycetota</taxon>
        <taxon>Actinomycetes</taxon>
        <taxon>Propionibacteriales</taxon>
        <taxon>Nocardioidaceae</taxon>
        <taxon>Nocardioides</taxon>
    </lineage>
</organism>
<dbReference type="Pfam" id="PF08338">
    <property type="entry name" value="DUF1731"/>
    <property type="match status" value="1"/>
</dbReference>
<gene>
    <name evidence="4" type="ORF">UG56_016820</name>
</gene>
<feature type="domain" description="DUF1731" evidence="3">
    <location>
        <begin position="389"/>
        <end position="436"/>
    </location>
</feature>
<comment type="caution">
    <text evidence="4">The sequence shown here is derived from an EMBL/GenBank/DDBJ whole genome shotgun (WGS) entry which is preliminary data.</text>
</comment>
<dbReference type="Pfam" id="PF01370">
    <property type="entry name" value="Epimerase"/>
    <property type="match status" value="1"/>
</dbReference>
<dbReference type="InterPro" id="IPR013549">
    <property type="entry name" value="DUF1731"/>
</dbReference>
<dbReference type="Gene3D" id="3.40.50.720">
    <property type="entry name" value="NAD(P)-binding Rossmann-like Domain"/>
    <property type="match status" value="1"/>
</dbReference>
<evidence type="ECO:0000259" key="3">
    <source>
        <dbReference type="Pfam" id="PF08338"/>
    </source>
</evidence>
<dbReference type="PANTHER" id="PTHR11092">
    <property type="entry name" value="SUGAR NUCLEOTIDE EPIMERASE RELATED"/>
    <property type="match status" value="1"/>
</dbReference>
<dbReference type="InterPro" id="IPR001509">
    <property type="entry name" value="Epimerase_deHydtase"/>
</dbReference>
<accession>A0A1J4N257</accession>
<dbReference type="Proteomes" id="UP000033772">
    <property type="component" value="Unassembled WGS sequence"/>
</dbReference>
<evidence type="ECO:0000259" key="2">
    <source>
        <dbReference type="Pfam" id="PF01370"/>
    </source>
</evidence>
<dbReference type="NCBIfam" id="TIGR01777">
    <property type="entry name" value="yfcH"/>
    <property type="match status" value="1"/>
</dbReference>
<evidence type="ECO:0000313" key="4">
    <source>
        <dbReference type="EMBL" id="OIJ25651.1"/>
    </source>
</evidence>
<dbReference type="AlphaFoldDB" id="A0A1J4N257"/>
<reference evidence="4" key="1">
    <citation type="submission" date="2016-10" db="EMBL/GenBank/DDBJ databases">
        <title>Draft Genome Sequence of Nocardioides luteus Strain BAFB, an Alkane-Degrading Bacterium Isolated from JP-7 Polluted Soil.</title>
        <authorList>
            <person name="Brown L."/>
            <person name="Ruiz O.N."/>
            <person name="Gunasekera T."/>
        </authorList>
    </citation>
    <scope>NUCLEOTIDE SEQUENCE [LARGE SCALE GENOMIC DNA]</scope>
    <source>
        <strain evidence="4">BAFB</strain>
    </source>
</reference>
<protein>
    <submittedName>
        <fullName evidence="4">TIGR01777 family protein</fullName>
    </submittedName>
</protein>
<dbReference type="Gene3D" id="3.30.530.20">
    <property type="match status" value="1"/>
</dbReference>
<dbReference type="InterPro" id="IPR036291">
    <property type="entry name" value="NAD(P)-bd_dom_sf"/>
</dbReference>
<name>A0A1J4N257_9ACTN</name>
<evidence type="ECO:0000313" key="5">
    <source>
        <dbReference type="Proteomes" id="UP000033772"/>
    </source>
</evidence>
<dbReference type="SUPFAM" id="SSF51735">
    <property type="entry name" value="NAD(P)-binding Rossmann-fold domains"/>
    <property type="match status" value="1"/>
</dbReference>
<dbReference type="EMBL" id="JZDQ02000023">
    <property type="protein sequence ID" value="OIJ25651.1"/>
    <property type="molecule type" value="Genomic_DNA"/>
</dbReference>
<dbReference type="RefSeq" id="WP_045552109.1">
    <property type="nucleotide sequence ID" value="NZ_JZDQ02000023.1"/>
</dbReference>
<keyword evidence="5" id="KW-1185">Reference proteome</keyword>
<dbReference type="InterPro" id="IPR023393">
    <property type="entry name" value="START-like_dom_sf"/>
</dbReference>
<dbReference type="InterPro" id="IPR010099">
    <property type="entry name" value="SDR39U1"/>
</dbReference>
<evidence type="ECO:0000256" key="1">
    <source>
        <dbReference type="ARBA" id="ARBA00009353"/>
    </source>
</evidence>
<dbReference type="STRING" id="1844.UG56_016820"/>
<dbReference type="OrthoDB" id="9801773at2"/>
<proteinExistence type="inferred from homology"/>
<feature type="domain" description="NAD-dependent epimerase/dehydratase" evidence="2">
    <location>
        <begin position="151"/>
        <end position="264"/>
    </location>
</feature>
<dbReference type="PANTHER" id="PTHR11092:SF0">
    <property type="entry name" value="EPIMERASE FAMILY PROTEIN SDR39U1"/>
    <property type="match status" value="1"/>
</dbReference>
<comment type="similarity">
    <text evidence="1">Belongs to the NAD(P)-dependent epimerase/dehydratase family. SDR39U1 subfamily.</text>
</comment>